<keyword evidence="6" id="KW-0677">Repeat</keyword>
<dbReference type="EMBL" id="CP032416">
    <property type="protein sequence ID" value="AYD39894.1"/>
    <property type="molecule type" value="Genomic_DNA"/>
</dbReference>
<dbReference type="PANTHER" id="PTHR21248">
    <property type="entry name" value="CARDIOLIPIN SYNTHASE"/>
    <property type="match status" value="1"/>
</dbReference>
<evidence type="ECO:0000256" key="4">
    <source>
        <dbReference type="ARBA" id="ARBA00022679"/>
    </source>
</evidence>
<feature type="domain" description="PLD phosphodiesterase" evidence="14">
    <location>
        <begin position="243"/>
        <end position="270"/>
    </location>
</feature>
<evidence type="ECO:0000256" key="2">
    <source>
        <dbReference type="ARBA" id="ARBA00022475"/>
    </source>
</evidence>
<protein>
    <recommendedName>
        <fullName evidence="12">Cardiolipin synthase</fullName>
        <ecNumber evidence="12">2.7.8.-</ecNumber>
    </recommendedName>
</protein>
<keyword evidence="4" id="KW-0808">Transferase</keyword>
<evidence type="ECO:0000256" key="5">
    <source>
        <dbReference type="ARBA" id="ARBA00022692"/>
    </source>
</evidence>
<evidence type="ECO:0000256" key="6">
    <source>
        <dbReference type="ARBA" id="ARBA00022737"/>
    </source>
</evidence>
<keyword evidence="2" id="KW-1003">Cell membrane</keyword>
<evidence type="ECO:0000259" key="14">
    <source>
        <dbReference type="PROSITE" id="PS50035"/>
    </source>
</evidence>
<accession>A0A386H2L5</accession>
<evidence type="ECO:0000256" key="1">
    <source>
        <dbReference type="ARBA" id="ARBA00004651"/>
    </source>
</evidence>
<dbReference type="RefSeq" id="WP_119970903.1">
    <property type="nucleotide sequence ID" value="NZ_CP032416.1"/>
</dbReference>
<evidence type="ECO:0000256" key="9">
    <source>
        <dbReference type="ARBA" id="ARBA00023136"/>
    </source>
</evidence>
<reference evidence="15 16" key="1">
    <citation type="journal article" date="2019" name="Int. J. Syst. Evol. Microbiol.">
        <title>Clostridium fermenticellae sp. nov., isolated from the mud in a fermentation cellar for the production of the Chinese liquor, baijiu.</title>
        <authorList>
            <person name="Xu P.X."/>
            <person name="Chai L.J."/>
            <person name="Qiu T."/>
            <person name="Zhang X.J."/>
            <person name="Lu Z.M."/>
            <person name="Xiao C."/>
            <person name="Wang S.T."/>
            <person name="Shen C.H."/>
            <person name="Shi J.S."/>
            <person name="Xu Z.H."/>
        </authorList>
    </citation>
    <scope>NUCLEOTIDE SEQUENCE [LARGE SCALE GENOMIC DNA]</scope>
    <source>
        <strain evidence="15 16">JN500901</strain>
    </source>
</reference>
<keyword evidence="5 13" id="KW-0812">Transmembrane</keyword>
<dbReference type="OrthoDB" id="9762009at2"/>
<dbReference type="InterPro" id="IPR027379">
    <property type="entry name" value="CLS_N"/>
</dbReference>
<keyword evidence="8" id="KW-0443">Lipid metabolism</keyword>
<dbReference type="InterPro" id="IPR022924">
    <property type="entry name" value="Cardiolipin_synthase"/>
</dbReference>
<keyword evidence="11" id="KW-1208">Phospholipid metabolism</keyword>
<dbReference type="NCBIfam" id="TIGR04265">
    <property type="entry name" value="bac_cardiolipin"/>
    <property type="match status" value="1"/>
</dbReference>
<dbReference type="GO" id="GO:0008808">
    <property type="term" value="F:cardiolipin synthase activity"/>
    <property type="evidence" value="ECO:0007669"/>
    <property type="project" value="UniProtKB-UniRule"/>
</dbReference>
<dbReference type="Gene3D" id="3.30.870.10">
    <property type="entry name" value="Endonuclease Chain A"/>
    <property type="match status" value="2"/>
</dbReference>
<comment type="subcellular location">
    <subcellularLocation>
        <location evidence="1">Cell membrane</location>
        <topology evidence="1">Multi-pass membrane protein</topology>
    </subcellularLocation>
</comment>
<keyword evidence="3" id="KW-0444">Lipid biosynthesis</keyword>
<dbReference type="SUPFAM" id="SSF56024">
    <property type="entry name" value="Phospholipase D/nuclease"/>
    <property type="match status" value="2"/>
</dbReference>
<organism evidence="15 16">
    <name type="scientific">Clostridium fermenticellae</name>
    <dbReference type="NCBI Taxonomy" id="2068654"/>
    <lineage>
        <taxon>Bacteria</taxon>
        <taxon>Bacillati</taxon>
        <taxon>Bacillota</taxon>
        <taxon>Clostridia</taxon>
        <taxon>Eubacteriales</taxon>
        <taxon>Clostridiaceae</taxon>
        <taxon>Clostridium</taxon>
    </lineage>
</organism>
<feature type="transmembrane region" description="Helical" evidence="13">
    <location>
        <begin position="38"/>
        <end position="57"/>
    </location>
</feature>
<proteinExistence type="predicted"/>
<dbReference type="GO" id="GO:0005886">
    <property type="term" value="C:plasma membrane"/>
    <property type="evidence" value="ECO:0007669"/>
    <property type="project" value="UniProtKB-SubCell"/>
</dbReference>
<feature type="transmembrane region" description="Helical" evidence="13">
    <location>
        <begin position="69"/>
        <end position="87"/>
    </location>
</feature>
<keyword evidence="16" id="KW-1185">Reference proteome</keyword>
<name>A0A386H2L5_9CLOT</name>
<keyword evidence="7 13" id="KW-1133">Transmembrane helix</keyword>
<dbReference type="KEGG" id="cfer:D4Z93_04920"/>
<dbReference type="CDD" id="cd09160">
    <property type="entry name" value="PLDc_SMU_988_like_2"/>
    <property type="match status" value="1"/>
</dbReference>
<feature type="domain" description="PLD phosphodiesterase" evidence="14">
    <location>
        <begin position="423"/>
        <end position="450"/>
    </location>
</feature>
<evidence type="ECO:0000256" key="7">
    <source>
        <dbReference type="ARBA" id="ARBA00022989"/>
    </source>
</evidence>
<evidence type="ECO:0000256" key="10">
    <source>
        <dbReference type="ARBA" id="ARBA00023209"/>
    </source>
</evidence>
<evidence type="ECO:0000313" key="15">
    <source>
        <dbReference type="EMBL" id="AYD39894.1"/>
    </source>
</evidence>
<keyword evidence="9 13" id="KW-0472">Membrane</keyword>
<dbReference type="PROSITE" id="PS50035">
    <property type="entry name" value="PLD"/>
    <property type="match status" value="2"/>
</dbReference>
<dbReference type="InterPro" id="IPR001736">
    <property type="entry name" value="PLipase_D/transphosphatidylase"/>
</dbReference>
<evidence type="ECO:0000256" key="8">
    <source>
        <dbReference type="ARBA" id="ARBA00023098"/>
    </source>
</evidence>
<gene>
    <name evidence="15" type="primary">cls</name>
    <name evidence="15" type="ORF">D4Z93_04920</name>
</gene>
<evidence type="ECO:0000313" key="16">
    <source>
        <dbReference type="Proteomes" id="UP000266301"/>
    </source>
</evidence>
<dbReference type="InterPro" id="IPR025202">
    <property type="entry name" value="PLD-like_dom"/>
</dbReference>
<sequence>MAERRIFTSILKLSFLILVIIFQLVFIALIYGTIHKFYIYYFALFEIINLISVIHLNYKDKNASYKISWILLILLIPVIGVLIYILSRIGINHNFRRINKLKMDKSVLIDENQQTLSDLKKKNKVRYNETRLIKNISNCITYSNTKVDYFPSGEEMYKKLIVELKKAKKFIFLEYFIISDGQMWNNIFEILKKKADSGVEVRILVDYIGSLFVFPKNLKKSAKAHNIKLKIFNPFKIMLNFMLNYRDHRKITIIDGRIAFNGGINIGDEYINLYKKYGYWKDMSICLHGQAVYSFTIMFLKMWQSIIKKREDFKKYKFIADNTAKNTNNGIVIPYYSGPVKQDEIAEDIYINIINSAKDYIYITTPYLVIGHEIILALCLAAKKGVDVRIITPSIPDKKIIQILTRSHYDKLLEAGVKIYEYTPGFIHGKVFLSDNECAIVGTINMDYRSLFLHFECATYMYGVPAIKDIYKDLMNTIETSNEIQENVWKNRNLIKKIIESILRMFAPLV</sequence>
<evidence type="ECO:0000256" key="11">
    <source>
        <dbReference type="ARBA" id="ARBA00023264"/>
    </source>
</evidence>
<evidence type="ECO:0000256" key="13">
    <source>
        <dbReference type="SAM" id="Phobius"/>
    </source>
</evidence>
<evidence type="ECO:0000256" key="3">
    <source>
        <dbReference type="ARBA" id="ARBA00022516"/>
    </source>
</evidence>
<dbReference type="Pfam" id="PF13396">
    <property type="entry name" value="PLDc_N"/>
    <property type="match status" value="1"/>
</dbReference>
<evidence type="ECO:0000256" key="12">
    <source>
        <dbReference type="NCBIfam" id="TIGR04265"/>
    </source>
</evidence>
<dbReference type="GO" id="GO:0032049">
    <property type="term" value="P:cardiolipin biosynthetic process"/>
    <property type="evidence" value="ECO:0007669"/>
    <property type="project" value="UniProtKB-UniRule"/>
</dbReference>
<keyword evidence="10" id="KW-0594">Phospholipid biosynthesis</keyword>
<dbReference type="AlphaFoldDB" id="A0A386H2L5"/>
<dbReference type="Pfam" id="PF13091">
    <property type="entry name" value="PLDc_2"/>
    <property type="match status" value="2"/>
</dbReference>
<feature type="transmembrane region" description="Helical" evidence="13">
    <location>
        <begin position="12"/>
        <end position="32"/>
    </location>
</feature>
<dbReference type="EC" id="2.7.8.-" evidence="12"/>
<dbReference type="Proteomes" id="UP000266301">
    <property type="component" value="Chromosome"/>
</dbReference>
<dbReference type="PANTHER" id="PTHR21248:SF22">
    <property type="entry name" value="PHOSPHOLIPASE D"/>
    <property type="match status" value="1"/>
</dbReference>
<dbReference type="SMART" id="SM00155">
    <property type="entry name" value="PLDc"/>
    <property type="match status" value="2"/>
</dbReference>